<feature type="disulfide bond" evidence="11">
    <location>
        <begin position="860"/>
        <end position="869"/>
    </location>
</feature>
<dbReference type="Pfam" id="PF01825">
    <property type="entry name" value="GPS"/>
    <property type="match status" value="1"/>
</dbReference>
<evidence type="ECO:0000256" key="3">
    <source>
        <dbReference type="ARBA" id="ARBA00022536"/>
    </source>
</evidence>
<dbReference type="GO" id="GO:0005886">
    <property type="term" value="C:plasma membrane"/>
    <property type="evidence" value="ECO:0007669"/>
    <property type="project" value="UniProtKB-SubCell"/>
</dbReference>
<accession>A0A6S7I797</accession>
<dbReference type="InterPro" id="IPR001304">
    <property type="entry name" value="C-type_lectin-like"/>
</dbReference>
<dbReference type="FunFam" id="2.10.25.10:FF:000122">
    <property type="entry name" value="Protein crumbs homolog 2"/>
    <property type="match status" value="1"/>
</dbReference>
<feature type="disulfide bond" evidence="11">
    <location>
        <begin position="666"/>
        <end position="675"/>
    </location>
</feature>
<evidence type="ECO:0000256" key="1">
    <source>
        <dbReference type="ARBA" id="ARBA00004651"/>
    </source>
</evidence>
<keyword evidence="4" id="KW-0812">Transmembrane</keyword>
<protein>
    <submittedName>
        <fullName evidence="15">Fibropellin-1 isoform X4</fullName>
    </submittedName>
</protein>
<dbReference type="SUPFAM" id="SSF57196">
    <property type="entry name" value="EGF/Laminin"/>
    <property type="match status" value="7"/>
</dbReference>
<dbReference type="Gene3D" id="2.60.220.50">
    <property type="match status" value="1"/>
</dbReference>
<dbReference type="FunFam" id="2.10.25.10:FF:000255">
    <property type="entry name" value="Sushi, nidogen and EGF-like domains 1"/>
    <property type="match status" value="1"/>
</dbReference>
<evidence type="ECO:0000256" key="2">
    <source>
        <dbReference type="ARBA" id="ARBA00022475"/>
    </source>
</evidence>
<evidence type="ECO:0000256" key="9">
    <source>
        <dbReference type="ARBA" id="ARBA00023157"/>
    </source>
</evidence>
<dbReference type="SMART" id="SM00034">
    <property type="entry name" value="CLECT"/>
    <property type="match status" value="1"/>
</dbReference>
<dbReference type="Proteomes" id="UP001152795">
    <property type="component" value="Unassembled WGS sequence"/>
</dbReference>
<dbReference type="PANTHER" id="PTHR24049">
    <property type="entry name" value="CRUMBS FAMILY MEMBER"/>
    <property type="match status" value="1"/>
</dbReference>
<dbReference type="CDD" id="cd00037">
    <property type="entry name" value="CLECT"/>
    <property type="match status" value="1"/>
</dbReference>
<dbReference type="Pfam" id="PF07645">
    <property type="entry name" value="EGF_CA"/>
    <property type="match status" value="2"/>
</dbReference>
<feature type="disulfide bond" evidence="11">
    <location>
        <begin position="821"/>
        <end position="830"/>
    </location>
</feature>
<feature type="disulfide bond" evidence="11">
    <location>
        <begin position="783"/>
        <end position="792"/>
    </location>
</feature>
<dbReference type="InterPro" id="IPR000742">
    <property type="entry name" value="EGF"/>
</dbReference>
<evidence type="ECO:0000313" key="16">
    <source>
        <dbReference type="Proteomes" id="UP001152795"/>
    </source>
</evidence>
<feature type="domain" description="C-type lectin" evidence="13">
    <location>
        <begin position="1"/>
        <end position="107"/>
    </location>
</feature>
<dbReference type="InterPro" id="IPR001881">
    <property type="entry name" value="EGF-like_Ca-bd_dom"/>
</dbReference>
<dbReference type="PROSITE" id="PS50026">
    <property type="entry name" value="EGF_3"/>
    <property type="match status" value="9"/>
</dbReference>
<gene>
    <name evidence="15" type="ORF">PACLA_8A051826</name>
</gene>
<keyword evidence="3 11" id="KW-0245">EGF-like domain</keyword>
<dbReference type="InterPro" id="IPR000203">
    <property type="entry name" value="GPS"/>
</dbReference>
<feature type="disulfide bond" evidence="11">
    <location>
        <begin position="626"/>
        <end position="635"/>
    </location>
</feature>
<keyword evidence="10" id="KW-0325">Glycoprotein</keyword>
<dbReference type="InterPro" id="IPR000152">
    <property type="entry name" value="EGF-type_Asp/Asn_hydroxyl_site"/>
</dbReference>
<feature type="disulfide bond" evidence="11">
    <location>
        <begin position="744"/>
        <end position="753"/>
    </location>
</feature>
<feature type="domain" description="EGF-like" evidence="12">
    <location>
        <begin position="678"/>
        <end position="715"/>
    </location>
</feature>
<comment type="caution">
    <text evidence="15">The sequence shown here is derived from an EMBL/GenBank/DDBJ whole genome shotgun (WGS) entry which is preliminary data.</text>
</comment>
<feature type="domain" description="EGF-like" evidence="12">
    <location>
        <begin position="834"/>
        <end position="870"/>
    </location>
</feature>
<evidence type="ECO:0000256" key="5">
    <source>
        <dbReference type="ARBA" id="ARBA00022729"/>
    </source>
</evidence>
<keyword evidence="16" id="KW-1185">Reference proteome</keyword>
<evidence type="ECO:0000256" key="11">
    <source>
        <dbReference type="PROSITE-ProRule" id="PRU00076"/>
    </source>
</evidence>
<organism evidence="15 16">
    <name type="scientific">Paramuricea clavata</name>
    <name type="common">Red gorgonian</name>
    <name type="synonym">Violescent sea-whip</name>
    <dbReference type="NCBI Taxonomy" id="317549"/>
    <lineage>
        <taxon>Eukaryota</taxon>
        <taxon>Metazoa</taxon>
        <taxon>Cnidaria</taxon>
        <taxon>Anthozoa</taxon>
        <taxon>Octocorallia</taxon>
        <taxon>Malacalcyonacea</taxon>
        <taxon>Plexauridae</taxon>
        <taxon>Paramuricea</taxon>
    </lineage>
</organism>
<dbReference type="PROSITE" id="PS00010">
    <property type="entry name" value="ASX_HYDROXYL"/>
    <property type="match status" value="5"/>
</dbReference>
<dbReference type="Gene3D" id="3.10.100.10">
    <property type="entry name" value="Mannose-Binding Protein A, subunit A"/>
    <property type="match status" value="1"/>
</dbReference>
<dbReference type="Pfam" id="PF00059">
    <property type="entry name" value="Lectin_C"/>
    <property type="match status" value="1"/>
</dbReference>
<evidence type="ECO:0000256" key="6">
    <source>
        <dbReference type="ARBA" id="ARBA00022737"/>
    </source>
</evidence>
<evidence type="ECO:0000313" key="15">
    <source>
        <dbReference type="EMBL" id="CAB4012859.1"/>
    </source>
</evidence>
<feature type="domain" description="EGF-like" evidence="12">
    <location>
        <begin position="604"/>
        <end position="636"/>
    </location>
</feature>
<dbReference type="EMBL" id="CACRXK020007662">
    <property type="protein sequence ID" value="CAB4012859.1"/>
    <property type="molecule type" value="Genomic_DNA"/>
</dbReference>
<feature type="domain" description="EGF-like" evidence="12">
    <location>
        <begin position="718"/>
        <end position="754"/>
    </location>
</feature>
<keyword evidence="5" id="KW-0732">Signal</keyword>
<feature type="domain" description="EGF-like" evidence="12">
    <location>
        <begin position="795"/>
        <end position="831"/>
    </location>
</feature>
<dbReference type="OrthoDB" id="283575at2759"/>
<proteinExistence type="predicted"/>
<dbReference type="Pfam" id="PF12661">
    <property type="entry name" value="hEGF"/>
    <property type="match status" value="1"/>
</dbReference>
<name>A0A6S7I797_PARCT</name>
<dbReference type="PROSITE" id="PS01186">
    <property type="entry name" value="EGF_2"/>
    <property type="match status" value="4"/>
</dbReference>
<feature type="domain" description="EGF-like" evidence="12">
    <location>
        <begin position="638"/>
        <end position="676"/>
    </location>
</feature>
<dbReference type="FunFam" id="2.10.25.10:FF:000472">
    <property type="entry name" value="Uncharacterized protein, isoform A"/>
    <property type="match status" value="1"/>
</dbReference>
<evidence type="ECO:0000259" key="13">
    <source>
        <dbReference type="PROSITE" id="PS50041"/>
    </source>
</evidence>
<dbReference type="SMART" id="SM00181">
    <property type="entry name" value="EGF"/>
    <property type="match status" value="9"/>
</dbReference>
<evidence type="ECO:0000259" key="14">
    <source>
        <dbReference type="PROSITE" id="PS50221"/>
    </source>
</evidence>
<dbReference type="GO" id="GO:0005509">
    <property type="term" value="F:calcium ion binding"/>
    <property type="evidence" value="ECO:0007669"/>
    <property type="project" value="InterPro"/>
</dbReference>
<dbReference type="CDD" id="cd00054">
    <property type="entry name" value="EGF_CA"/>
    <property type="match status" value="8"/>
</dbReference>
<dbReference type="InterPro" id="IPR057244">
    <property type="entry name" value="GAIN_B"/>
</dbReference>
<dbReference type="PROSITE" id="PS50221">
    <property type="entry name" value="GAIN_B"/>
    <property type="match status" value="1"/>
</dbReference>
<evidence type="ECO:0000256" key="4">
    <source>
        <dbReference type="ARBA" id="ARBA00022692"/>
    </source>
</evidence>
<comment type="subcellular location">
    <subcellularLocation>
        <location evidence="1">Cell membrane</location>
        <topology evidence="1">Multi-pass membrane protein</topology>
    </subcellularLocation>
</comment>
<dbReference type="AlphaFoldDB" id="A0A6S7I797"/>
<evidence type="ECO:0000256" key="8">
    <source>
        <dbReference type="ARBA" id="ARBA00023136"/>
    </source>
</evidence>
<dbReference type="Gene3D" id="2.10.25.10">
    <property type="entry name" value="Laminin"/>
    <property type="match status" value="9"/>
</dbReference>
<feature type="domain" description="EGF-like" evidence="12">
    <location>
        <begin position="756"/>
        <end position="793"/>
    </location>
</feature>
<dbReference type="SUPFAM" id="SSF56436">
    <property type="entry name" value="C-type lectin-like"/>
    <property type="match status" value="1"/>
</dbReference>
<dbReference type="InterPro" id="IPR016187">
    <property type="entry name" value="CTDL_fold"/>
</dbReference>
<dbReference type="InterPro" id="IPR016186">
    <property type="entry name" value="C-type_lectin-like/link_sf"/>
</dbReference>
<dbReference type="SMART" id="SM00303">
    <property type="entry name" value="GPS"/>
    <property type="match status" value="1"/>
</dbReference>
<evidence type="ECO:0000256" key="10">
    <source>
        <dbReference type="ARBA" id="ARBA00023180"/>
    </source>
</evidence>
<dbReference type="InterPro" id="IPR013032">
    <property type="entry name" value="EGF-like_CS"/>
</dbReference>
<dbReference type="PROSITE" id="PS00022">
    <property type="entry name" value="EGF_1"/>
    <property type="match status" value="7"/>
</dbReference>
<dbReference type="PROSITE" id="PS01187">
    <property type="entry name" value="EGF_CA"/>
    <property type="match status" value="6"/>
</dbReference>
<keyword evidence="9 11" id="KW-1015">Disulfide bond</keyword>
<dbReference type="InterPro" id="IPR018097">
    <property type="entry name" value="EGF_Ca-bd_CS"/>
</dbReference>
<keyword evidence="6" id="KW-0677">Repeat</keyword>
<comment type="caution">
    <text evidence="11">Lacks conserved residue(s) required for the propagation of feature annotation.</text>
</comment>
<sequence length="1167" mass="130222">MTMSKANSSCQNRGGDLVLPRNNTEHDAIWKVAKENKLIQPWIGLHEKQQTNIFYTLDGKLPSYTNWGSNQPNLGTAHGDEKCVVFYESNGKWHDVTCNNRHSCICQKTSRGLDWFRFYKHPRVKTLAASLYQCNLSERWDLFEWYMQVSGKLLAFCCVRCQNRKIVLNFEFQSLNSFKVQRRYYNYVHSKLPNYLTIQYYYSELRSNTAPPSMGIPTAQTNDNYNDITIIYSSNVAPGLRRKLHSQQSDFQHKISSYIEFLKEVKLFDCLWSKLSTRAWKIGVDVLIEASSLAVRGLRCHSGFTGSRCDVDIDECKESPGICQNRANCTNTNGSYTCTCTCTAAYTGRNCSINIDDCKTDDGSSKCLNNGTCIDGEDKFSCKCQDPYFDTNTNPRVCYHGSCIQNTQIGHKCPFIKIVNSELNFFCTVQRNNSQKNVCINSSNCSCRNANWRSSFNRTGWSKCPATFPYINGLYRSSVSQQNRDYIYHLEQAKCCEIIIGTCVHQDLTCPDFTVQAVIICTTLSVRGAVNLVEPLIPTSLVTMRTFGRNLTGIDKGWCHVPDLVIISLACIDPPATICIVLKNSNVANCRLKKRVFKSGRGYNIFLCTNVTCLNGGICMNGTCSCHSGFTGSRCDVDIDECKESPGICQNRANCTNTNGSYTCTCTAAYTGRNCSINIDDCKTDDGSSKCLNNGTCIDGEAKFSCKCQDPYFGPLCAHNECTSLPCHNDGQCVVEDKGYRCKCKAGFTGVNCETPPDHCLSRPCQNNATCTTIGNTTFKCNCAAGFTGYNCGVNVDDCLLANCQNNALCRDGINEYKCVCVPGFHGPLCQYQDVNECLSLPCLNNGNCINRNGRYICECPLDFTGKNCEKSESKDLFLLSQKEVNISNVVNVTKEVKKLSVSRHPLQAGDIGNIATILQKIVAVKQKANKTFDDFCTTINNVLDASKESVFRSQQDTNSSSRIVKALNDFLETLVIDSSGKFEKFERNYDALVQAVQPQTFSGLTFSGIVRKSHKSLLWNGRSVPQAPSSSISIPGTIFNESTITNSSRQQRIIFVLYKETSFFKVSLEDTKKTSSRLNSFVIAGSIKGLSVRNLSNPVKIALVQSVARGDTNSTLCSYWNFTLGNWLQEGCLFRRVLSDGRILCNCNHLTNFAMLMVSLFIYLRL</sequence>
<feature type="domain" description="EGF-like" evidence="12">
    <location>
        <begin position="312"/>
        <end position="352"/>
    </location>
</feature>
<keyword evidence="2" id="KW-1003">Cell membrane</keyword>
<evidence type="ECO:0000256" key="7">
    <source>
        <dbReference type="ARBA" id="ARBA00022989"/>
    </source>
</evidence>
<dbReference type="SMART" id="SM00179">
    <property type="entry name" value="EGF_CA"/>
    <property type="match status" value="9"/>
</dbReference>
<keyword evidence="8" id="KW-0472">Membrane</keyword>
<dbReference type="PROSITE" id="PS50041">
    <property type="entry name" value="C_TYPE_LECTIN_2"/>
    <property type="match status" value="1"/>
</dbReference>
<dbReference type="Pfam" id="PF00008">
    <property type="entry name" value="EGF"/>
    <property type="match status" value="5"/>
</dbReference>
<evidence type="ECO:0000259" key="12">
    <source>
        <dbReference type="PROSITE" id="PS50026"/>
    </source>
</evidence>
<feature type="domain" description="EGF-like" evidence="12">
    <location>
        <begin position="354"/>
        <end position="394"/>
    </location>
</feature>
<dbReference type="FunFam" id="2.10.25.10:FF:000125">
    <property type="entry name" value="Neurogenic locus notch protein-like"/>
    <property type="match status" value="1"/>
</dbReference>
<dbReference type="InterPro" id="IPR049883">
    <property type="entry name" value="NOTCH1_EGF-like"/>
</dbReference>
<dbReference type="InterPro" id="IPR046338">
    <property type="entry name" value="GAIN_dom_sf"/>
</dbReference>
<reference evidence="15" key="1">
    <citation type="submission" date="2020-04" db="EMBL/GenBank/DDBJ databases">
        <authorList>
            <person name="Alioto T."/>
            <person name="Alioto T."/>
            <person name="Gomez Garrido J."/>
        </authorList>
    </citation>
    <scope>NUCLEOTIDE SEQUENCE</scope>
    <source>
        <strain evidence="15">A484AB</strain>
    </source>
</reference>
<keyword evidence="7" id="KW-1133">Transmembrane helix</keyword>
<feature type="domain" description="GAIN-B" evidence="14">
    <location>
        <begin position="1001"/>
        <end position="1164"/>
    </location>
</feature>
<dbReference type="InterPro" id="IPR051022">
    <property type="entry name" value="Notch_Cell-Fate_Det"/>
</dbReference>